<name>A0ACA9Q7B4_9GLOM</name>
<reference evidence="1" key="1">
    <citation type="submission" date="2021-06" db="EMBL/GenBank/DDBJ databases">
        <authorList>
            <person name="Kallberg Y."/>
            <person name="Tangrot J."/>
            <person name="Rosling A."/>
        </authorList>
    </citation>
    <scope>NUCLEOTIDE SEQUENCE</scope>
    <source>
        <strain evidence="1">IL203A</strain>
    </source>
</reference>
<proteinExistence type="predicted"/>
<accession>A0ACA9Q7B4</accession>
<evidence type="ECO:0000313" key="2">
    <source>
        <dbReference type="Proteomes" id="UP000789702"/>
    </source>
</evidence>
<gene>
    <name evidence="1" type="ORF">DHETER_LOCUS13937</name>
</gene>
<evidence type="ECO:0000313" key="1">
    <source>
        <dbReference type="EMBL" id="CAG8739081.1"/>
    </source>
</evidence>
<comment type="caution">
    <text evidence="1">The sequence shown here is derived from an EMBL/GenBank/DDBJ whole genome shotgun (WGS) entry which is preliminary data.</text>
</comment>
<keyword evidence="2" id="KW-1185">Reference proteome</keyword>
<protein>
    <submittedName>
        <fullName evidence="1">14415_t:CDS:1</fullName>
    </submittedName>
</protein>
<organism evidence="1 2">
    <name type="scientific">Dentiscutata heterogama</name>
    <dbReference type="NCBI Taxonomy" id="1316150"/>
    <lineage>
        <taxon>Eukaryota</taxon>
        <taxon>Fungi</taxon>
        <taxon>Fungi incertae sedis</taxon>
        <taxon>Mucoromycota</taxon>
        <taxon>Glomeromycotina</taxon>
        <taxon>Glomeromycetes</taxon>
        <taxon>Diversisporales</taxon>
        <taxon>Gigasporaceae</taxon>
        <taxon>Dentiscutata</taxon>
    </lineage>
</organism>
<feature type="non-terminal residue" evidence="1">
    <location>
        <position position="1"/>
    </location>
</feature>
<sequence length="58" mass="6613">HTPVSAQTYQNQKQMLNIPSYLQQQRRRWKLSDAGVSPMSLTQSTSSSSNVHEMSFTN</sequence>
<dbReference type="Proteomes" id="UP000789702">
    <property type="component" value="Unassembled WGS sequence"/>
</dbReference>
<dbReference type="EMBL" id="CAJVPU010040327">
    <property type="protein sequence ID" value="CAG8739081.1"/>
    <property type="molecule type" value="Genomic_DNA"/>
</dbReference>